<dbReference type="InterPro" id="IPR011009">
    <property type="entry name" value="Kinase-like_dom_sf"/>
</dbReference>
<dbReference type="GO" id="GO:0106310">
    <property type="term" value="F:protein serine kinase activity"/>
    <property type="evidence" value="ECO:0007669"/>
    <property type="project" value="RHEA"/>
</dbReference>
<dbReference type="CDD" id="cd14003">
    <property type="entry name" value="STKc_AMPK-like"/>
    <property type="match status" value="1"/>
</dbReference>
<organism evidence="17 18">
    <name type="scientific">Thecamonas trahens ATCC 50062</name>
    <dbReference type="NCBI Taxonomy" id="461836"/>
    <lineage>
        <taxon>Eukaryota</taxon>
        <taxon>Apusozoa</taxon>
        <taxon>Apusomonadida</taxon>
        <taxon>Apusomonadidae</taxon>
        <taxon>Thecamonas</taxon>
    </lineage>
</organism>
<dbReference type="InterPro" id="IPR008271">
    <property type="entry name" value="Ser/Thr_kinase_AS"/>
</dbReference>
<evidence type="ECO:0000256" key="3">
    <source>
        <dbReference type="ARBA" id="ARBA00012513"/>
    </source>
</evidence>
<dbReference type="PROSITE" id="PS50032">
    <property type="entry name" value="KA1"/>
    <property type="match status" value="1"/>
</dbReference>
<dbReference type="OrthoDB" id="193931at2759"/>
<comment type="similarity">
    <text evidence="2">Belongs to the protein kinase superfamily. CAMK Ser/Thr protein kinase family. SNF1 subfamily.</text>
</comment>
<dbReference type="PROSITE" id="PS50030">
    <property type="entry name" value="UBA"/>
    <property type="match status" value="1"/>
</dbReference>
<feature type="compositionally biased region" description="Basic residues" evidence="13">
    <location>
        <begin position="459"/>
        <end position="480"/>
    </location>
</feature>
<dbReference type="SMART" id="SM00220">
    <property type="entry name" value="S_TKc"/>
    <property type="match status" value="1"/>
</dbReference>
<protein>
    <recommendedName>
        <fullName evidence="3">non-specific serine/threonine protein kinase</fullName>
        <ecNumber evidence="3">2.7.11.1</ecNumber>
    </recommendedName>
</protein>
<evidence type="ECO:0000259" key="14">
    <source>
        <dbReference type="PROSITE" id="PS50011"/>
    </source>
</evidence>
<evidence type="ECO:0000256" key="6">
    <source>
        <dbReference type="ARBA" id="ARBA00022679"/>
    </source>
</evidence>
<dbReference type="InterPro" id="IPR015940">
    <property type="entry name" value="UBA"/>
</dbReference>
<dbReference type="PROSITE" id="PS00108">
    <property type="entry name" value="PROTEIN_KINASE_ST"/>
    <property type="match status" value="1"/>
</dbReference>
<dbReference type="RefSeq" id="XP_013760329.1">
    <property type="nucleotide sequence ID" value="XM_013904875.1"/>
</dbReference>
<dbReference type="SUPFAM" id="SSF56112">
    <property type="entry name" value="Protein kinase-like (PK-like)"/>
    <property type="match status" value="1"/>
</dbReference>
<evidence type="ECO:0000256" key="7">
    <source>
        <dbReference type="ARBA" id="ARBA00022741"/>
    </source>
</evidence>
<evidence type="ECO:0000256" key="1">
    <source>
        <dbReference type="ARBA" id="ARBA00004496"/>
    </source>
</evidence>
<dbReference type="PANTHER" id="PTHR24346:SF82">
    <property type="entry name" value="KP78A-RELATED"/>
    <property type="match status" value="1"/>
</dbReference>
<dbReference type="PROSITE" id="PS00107">
    <property type="entry name" value="PROTEIN_KINASE_ATP"/>
    <property type="match status" value="1"/>
</dbReference>
<evidence type="ECO:0000259" key="15">
    <source>
        <dbReference type="PROSITE" id="PS50030"/>
    </source>
</evidence>
<proteinExistence type="inferred from homology"/>
<keyword evidence="18" id="KW-1185">Reference proteome</keyword>
<evidence type="ECO:0000313" key="18">
    <source>
        <dbReference type="Proteomes" id="UP000054408"/>
    </source>
</evidence>
<dbReference type="FunFam" id="1.10.510.10:FF:001222">
    <property type="entry name" value="Serine/threonine-protein kinase ppk25"/>
    <property type="match status" value="1"/>
</dbReference>
<dbReference type="eggNOG" id="KOG0586">
    <property type="taxonomic scope" value="Eukaryota"/>
</dbReference>
<dbReference type="PROSITE" id="PS50011">
    <property type="entry name" value="PROTEIN_KINASE_DOM"/>
    <property type="match status" value="1"/>
</dbReference>
<keyword evidence="8 17" id="KW-0418">Kinase</keyword>
<sequence length="642" mass="71607">MSSLSPQPMRISRTLDKVVRRKSINSMDVHYKFIKTLGQGSYGKVKLAEDLRTGEKVAIKVIQKSKLRRVKDFVRVEREIKLMSLLKHPNIVNMKELLNLEDQYLLVLEYAPGGELFDYIVARGRVKEKQARVFFRQIISAMGYCHKNFIIHRDLKPENLLLDENAQIKIIDFGFANAFNDTELLSTFCGSPGYAPPEMIRGEEYLGAKSEIWSLGVILFALTCGKLPFDGATRDAMFKKIVKGNFEVPFYISPECNDLLNRMIVVNPDQRASLDEVARHPWMLIDHDGPPDYIMPHREPVEEPDEAHLDRLAEMGLDIEAVRGALTNRDNNILSCAYYLSVEKTAIEAAEAADAASATASASSEPRERKRASRQALGLETISESAPKSSRSSRRASRGRTSAERARAEMAEEVAAVDLGKVDVPKAYNRKSRRHSIQPNGTLPIDNLEDAMAEARASRRDRKRDKSKGKAKKAKAKAKAKGKDDDDGADASPDAADGAEDAATPMVLKLNPGRDQRRKRKKFSLDAAKAAFVSGVSGSRGSTKLRKVKGPFSVATTSTKPAEEIFQIIESALGERGISYTRAGAIYEISWADDHGNPLQIEIEVCIVSDLKDLHGLRLKRVAGESFAYKRRCLQLLYWLRL</sequence>
<name>A0A0L0D2Z8_THETB</name>
<dbReference type="EC" id="2.7.11.1" evidence="3"/>
<feature type="domain" description="UBA" evidence="15">
    <location>
        <begin position="303"/>
        <end position="343"/>
    </location>
</feature>
<dbReference type="STRING" id="461836.A0A0L0D2Z8"/>
<keyword evidence="5" id="KW-0723">Serine/threonine-protein kinase</keyword>
<evidence type="ECO:0000256" key="10">
    <source>
        <dbReference type="ARBA" id="ARBA00047899"/>
    </source>
</evidence>
<comment type="subcellular location">
    <subcellularLocation>
        <location evidence="1">Cytoplasm</location>
    </subcellularLocation>
</comment>
<dbReference type="GO" id="GO:0004674">
    <property type="term" value="F:protein serine/threonine kinase activity"/>
    <property type="evidence" value="ECO:0007669"/>
    <property type="project" value="UniProtKB-KW"/>
</dbReference>
<evidence type="ECO:0000256" key="4">
    <source>
        <dbReference type="ARBA" id="ARBA00022490"/>
    </source>
</evidence>
<keyword evidence="9 12" id="KW-0067">ATP-binding</keyword>
<dbReference type="GO" id="GO:0035556">
    <property type="term" value="P:intracellular signal transduction"/>
    <property type="evidence" value="ECO:0007669"/>
    <property type="project" value="TreeGrafter"/>
</dbReference>
<evidence type="ECO:0000256" key="2">
    <source>
        <dbReference type="ARBA" id="ARBA00006234"/>
    </source>
</evidence>
<feature type="region of interest" description="Disordered" evidence="13">
    <location>
        <begin position="357"/>
        <end position="407"/>
    </location>
</feature>
<dbReference type="EMBL" id="GL349443">
    <property type="protein sequence ID" value="KNC46550.1"/>
    <property type="molecule type" value="Genomic_DNA"/>
</dbReference>
<dbReference type="InterPro" id="IPR001772">
    <property type="entry name" value="KA1_dom"/>
</dbReference>
<dbReference type="GeneID" id="25562628"/>
<dbReference type="Pfam" id="PF00069">
    <property type="entry name" value="Pkinase"/>
    <property type="match status" value="1"/>
</dbReference>
<evidence type="ECO:0000256" key="9">
    <source>
        <dbReference type="ARBA" id="ARBA00022840"/>
    </source>
</evidence>
<dbReference type="InterPro" id="IPR017441">
    <property type="entry name" value="Protein_kinase_ATP_BS"/>
</dbReference>
<evidence type="ECO:0000256" key="13">
    <source>
        <dbReference type="SAM" id="MobiDB-lite"/>
    </source>
</evidence>
<feature type="domain" description="Protein kinase" evidence="14">
    <location>
        <begin position="31"/>
        <end position="283"/>
    </location>
</feature>
<dbReference type="AlphaFoldDB" id="A0A0L0D2Z8"/>
<keyword evidence="7 12" id="KW-0547">Nucleotide-binding</keyword>
<gene>
    <name evidence="17" type="ORF">AMSG_02985</name>
</gene>
<comment type="catalytic activity">
    <reaction evidence="10">
        <text>L-threonyl-[protein] + ATP = O-phospho-L-threonyl-[protein] + ADP + H(+)</text>
        <dbReference type="Rhea" id="RHEA:46608"/>
        <dbReference type="Rhea" id="RHEA-COMP:11060"/>
        <dbReference type="Rhea" id="RHEA-COMP:11605"/>
        <dbReference type="ChEBI" id="CHEBI:15378"/>
        <dbReference type="ChEBI" id="CHEBI:30013"/>
        <dbReference type="ChEBI" id="CHEBI:30616"/>
        <dbReference type="ChEBI" id="CHEBI:61977"/>
        <dbReference type="ChEBI" id="CHEBI:456216"/>
        <dbReference type="EC" id="2.7.11.1"/>
    </reaction>
</comment>
<dbReference type="InterPro" id="IPR009060">
    <property type="entry name" value="UBA-like_sf"/>
</dbReference>
<dbReference type="InterPro" id="IPR000719">
    <property type="entry name" value="Prot_kinase_dom"/>
</dbReference>
<evidence type="ECO:0000256" key="11">
    <source>
        <dbReference type="ARBA" id="ARBA00048679"/>
    </source>
</evidence>
<feature type="region of interest" description="Disordered" evidence="13">
    <location>
        <begin position="430"/>
        <end position="522"/>
    </location>
</feature>
<accession>A0A0L0D2Z8</accession>
<evidence type="ECO:0000259" key="16">
    <source>
        <dbReference type="PROSITE" id="PS50032"/>
    </source>
</evidence>
<dbReference type="Gene3D" id="3.30.310.80">
    <property type="entry name" value="Kinase associated domain 1, KA1"/>
    <property type="match status" value="1"/>
</dbReference>
<dbReference type="Gene3D" id="1.10.510.10">
    <property type="entry name" value="Transferase(Phosphotransferase) domain 1"/>
    <property type="match status" value="1"/>
</dbReference>
<evidence type="ECO:0000313" key="17">
    <source>
        <dbReference type="EMBL" id="KNC46550.1"/>
    </source>
</evidence>
<dbReference type="Proteomes" id="UP000054408">
    <property type="component" value="Unassembled WGS sequence"/>
</dbReference>
<dbReference type="OMA" id="NILSCAY"/>
<evidence type="ECO:0000256" key="5">
    <source>
        <dbReference type="ARBA" id="ARBA00022527"/>
    </source>
</evidence>
<dbReference type="PANTHER" id="PTHR24346">
    <property type="entry name" value="MAP/MICROTUBULE AFFINITY-REGULATING KINASE"/>
    <property type="match status" value="1"/>
</dbReference>
<dbReference type="SUPFAM" id="SSF46934">
    <property type="entry name" value="UBA-like"/>
    <property type="match status" value="1"/>
</dbReference>
<dbReference type="InterPro" id="IPR028375">
    <property type="entry name" value="KA1/Ssp2_C"/>
</dbReference>
<evidence type="ECO:0000256" key="12">
    <source>
        <dbReference type="PROSITE-ProRule" id="PRU10141"/>
    </source>
</evidence>
<evidence type="ECO:0000256" key="8">
    <source>
        <dbReference type="ARBA" id="ARBA00022777"/>
    </source>
</evidence>
<feature type="binding site" evidence="12">
    <location>
        <position position="60"/>
    </location>
    <ligand>
        <name>ATP</name>
        <dbReference type="ChEBI" id="CHEBI:30616"/>
    </ligand>
</feature>
<dbReference type="GO" id="GO:0005524">
    <property type="term" value="F:ATP binding"/>
    <property type="evidence" value="ECO:0007669"/>
    <property type="project" value="UniProtKB-UniRule"/>
</dbReference>
<dbReference type="GO" id="GO:0005737">
    <property type="term" value="C:cytoplasm"/>
    <property type="evidence" value="ECO:0007669"/>
    <property type="project" value="UniProtKB-SubCell"/>
</dbReference>
<dbReference type="CDD" id="cd12121">
    <property type="entry name" value="MARK_C_like"/>
    <property type="match status" value="1"/>
</dbReference>
<dbReference type="FunFam" id="3.30.200.20:FF:000042">
    <property type="entry name" value="Aurora kinase A"/>
    <property type="match status" value="1"/>
</dbReference>
<comment type="catalytic activity">
    <reaction evidence="11">
        <text>L-seryl-[protein] + ATP = O-phospho-L-seryl-[protein] + ADP + H(+)</text>
        <dbReference type="Rhea" id="RHEA:17989"/>
        <dbReference type="Rhea" id="RHEA-COMP:9863"/>
        <dbReference type="Rhea" id="RHEA-COMP:11604"/>
        <dbReference type="ChEBI" id="CHEBI:15378"/>
        <dbReference type="ChEBI" id="CHEBI:29999"/>
        <dbReference type="ChEBI" id="CHEBI:30616"/>
        <dbReference type="ChEBI" id="CHEBI:83421"/>
        <dbReference type="ChEBI" id="CHEBI:456216"/>
        <dbReference type="EC" id="2.7.11.1"/>
    </reaction>
</comment>
<dbReference type="SUPFAM" id="SSF103243">
    <property type="entry name" value="KA1-like"/>
    <property type="match status" value="1"/>
</dbReference>
<feature type="domain" description="KA1" evidence="16">
    <location>
        <begin position="592"/>
        <end position="642"/>
    </location>
</feature>
<reference evidence="17 18" key="1">
    <citation type="submission" date="2010-05" db="EMBL/GenBank/DDBJ databases">
        <title>The Genome Sequence of Thecamonas trahens ATCC 50062.</title>
        <authorList>
            <consortium name="The Broad Institute Genome Sequencing Platform"/>
            <person name="Russ C."/>
            <person name="Cuomo C."/>
            <person name="Shea T."/>
            <person name="Young S.K."/>
            <person name="Zeng Q."/>
            <person name="Koehrsen M."/>
            <person name="Haas B."/>
            <person name="Borodovsky M."/>
            <person name="Guigo R."/>
            <person name="Alvarado L."/>
            <person name="Berlin A."/>
            <person name="Bochicchio J."/>
            <person name="Borenstein D."/>
            <person name="Chapman S."/>
            <person name="Chen Z."/>
            <person name="Freedman E."/>
            <person name="Gellesch M."/>
            <person name="Goldberg J."/>
            <person name="Griggs A."/>
            <person name="Gujja S."/>
            <person name="Heilman E."/>
            <person name="Heiman D."/>
            <person name="Hepburn T."/>
            <person name="Howarth C."/>
            <person name="Jen D."/>
            <person name="Larson L."/>
            <person name="Mehta T."/>
            <person name="Park D."/>
            <person name="Pearson M."/>
            <person name="Roberts A."/>
            <person name="Saif S."/>
            <person name="Shenoy N."/>
            <person name="Sisk P."/>
            <person name="Stolte C."/>
            <person name="Sykes S."/>
            <person name="Thomson T."/>
            <person name="Walk T."/>
            <person name="White J."/>
            <person name="Yandava C."/>
            <person name="Burger G."/>
            <person name="Gray M.W."/>
            <person name="Holland P.W.H."/>
            <person name="King N."/>
            <person name="Lang F.B.F."/>
            <person name="Roger A.J."/>
            <person name="Ruiz-Trillo I."/>
            <person name="Lander E."/>
            <person name="Nusbaum C."/>
        </authorList>
    </citation>
    <scope>NUCLEOTIDE SEQUENCE [LARGE SCALE GENOMIC DNA]</scope>
    <source>
        <strain evidence="17 18">ATCC 50062</strain>
    </source>
</reference>
<keyword evidence="6" id="KW-0808">Transferase</keyword>
<dbReference type="Pfam" id="PF02149">
    <property type="entry name" value="KA1"/>
    <property type="match status" value="1"/>
</dbReference>
<keyword evidence="4" id="KW-0963">Cytoplasm</keyword>